<organism evidence="2 3">
    <name type="scientific">Anaeramoeba flamelloides</name>
    <dbReference type="NCBI Taxonomy" id="1746091"/>
    <lineage>
        <taxon>Eukaryota</taxon>
        <taxon>Metamonada</taxon>
        <taxon>Anaeramoebidae</taxon>
        <taxon>Anaeramoeba</taxon>
    </lineage>
</organism>
<dbReference type="Proteomes" id="UP001146793">
    <property type="component" value="Unassembled WGS sequence"/>
</dbReference>
<accession>A0AAV7Z2V4</accession>
<comment type="caution">
    <text evidence="2">The sequence shown here is derived from an EMBL/GenBank/DDBJ whole genome shotgun (WGS) entry which is preliminary data.</text>
</comment>
<feature type="region of interest" description="Disordered" evidence="1">
    <location>
        <begin position="115"/>
        <end position="167"/>
    </location>
</feature>
<name>A0AAV7Z2V4_9EUKA</name>
<evidence type="ECO:0000313" key="2">
    <source>
        <dbReference type="EMBL" id="KAJ3435380.1"/>
    </source>
</evidence>
<gene>
    <name evidence="2" type="ORF">M0812_19568</name>
</gene>
<evidence type="ECO:0000256" key="1">
    <source>
        <dbReference type="SAM" id="MobiDB-lite"/>
    </source>
</evidence>
<dbReference type="AlphaFoldDB" id="A0AAV7Z2V4"/>
<dbReference type="EMBL" id="JANTQA010000040">
    <property type="protein sequence ID" value="KAJ3435380.1"/>
    <property type="molecule type" value="Genomic_DNA"/>
</dbReference>
<evidence type="ECO:0000313" key="3">
    <source>
        <dbReference type="Proteomes" id="UP001146793"/>
    </source>
</evidence>
<sequence length="278" mass="32465">MSLCELVVNFFYKNQKTTQLRKSSSTNLVGYAGMYQNCGNTEKRFSEECNCSLREAKFFLKTAKEDYKFGMGLYVLTHLITQGGFQKKSIKIKNIFEIDQTDLGGRNERKIIKTKTESQIRRARSNSYENPKTHGTTENSQTIRDTKNERKSSGQLQEEERDQGNKSLGVYNEFGRLDYNDLKRFLNNKPTPPWRERLRAFKSYDTTLVQGFPHAMFTRGDIVLDKKLFSLYEQMNKGKVSIKNLQRGVIAFFERNGFQKVDDRSRTKMVFHWKSAKN</sequence>
<protein>
    <submittedName>
        <fullName evidence="2">Uncharacterized protein</fullName>
    </submittedName>
</protein>
<reference evidence="2" key="1">
    <citation type="submission" date="2022-08" db="EMBL/GenBank/DDBJ databases">
        <title>Novel sulphate-reducing endosymbionts in the free-living metamonad Anaeramoeba.</title>
        <authorList>
            <person name="Jerlstrom-Hultqvist J."/>
            <person name="Cepicka I."/>
            <person name="Gallot-Lavallee L."/>
            <person name="Salas-Leiva D."/>
            <person name="Curtis B.A."/>
            <person name="Zahonova K."/>
            <person name="Pipaliya S."/>
            <person name="Dacks J."/>
            <person name="Roger A.J."/>
        </authorList>
    </citation>
    <scope>NUCLEOTIDE SEQUENCE</scope>
    <source>
        <strain evidence="2">Busselton2</strain>
    </source>
</reference>
<feature type="compositionally biased region" description="Polar residues" evidence="1">
    <location>
        <begin position="125"/>
        <end position="143"/>
    </location>
</feature>
<proteinExistence type="predicted"/>